<dbReference type="EMBL" id="UHIC01000001">
    <property type="protein sequence ID" value="SUO96991.1"/>
    <property type="molecule type" value="Genomic_DNA"/>
</dbReference>
<dbReference type="InterPro" id="IPR002881">
    <property type="entry name" value="DUF58"/>
</dbReference>
<dbReference type="RefSeq" id="WP_072575788.1">
    <property type="nucleotide sequence ID" value="NZ_LWHB01000025.1"/>
</dbReference>
<accession>A0A380MZ80</accession>
<organism evidence="3 4">
    <name type="scientific">Suttonella ornithocola</name>
    <dbReference type="NCBI Taxonomy" id="279832"/>
    <lineage>
        <taxon>Bacteria</taxon>
        <taxon>Pseudomonadati</taxon>
        <taxon>Pseudomonadota</taxon>
        <taxon>Gammaproteobacteria</taxon>
        <taxon>Cardiobacteriales</taxon>
        <taxon>Cardiobacteriaceae</taxon>
        <taxon>Suttonella</taxon>
    </lineage>
</organism>
<gene>
    <name evidence="3" type="ORF">NCTC13337_02115</name>
</gene>
<feature type="region of interest" description="Disordered" evidence="1">
    <location>
        <begin position="303"/>
        <end position="322"/>
    </location>
</feature>
<dbReference type="OrthoDB" id="9812729at2"/>
<dbReference type="PANTHER" id="PTHR33608">
    <property type="entry name" value="BLL2464 PROTEIN"/>
    <property type="match status" value="1"/>
</dbReference>
<keyword evidence="4" id="KW-1185">Reference proteome</keyword>
<reference evidence="3 4" key="1">
    <citation type="submission" date="2018-06" db="EMBL/GenBank/DDBJ databases">
        <authorList>
            <consortium name="Pathogen Informatics"/>
            <person name="Doyle S."/>
        </authorList>
    </citation>
    <scope>NUCLEOTIDE SEQUENCE [LARGE SCALE GENOMIC DNA]</scope>
    <source>
        <strain evidence="3 4">NCTC13337</strain>
    </source>
</reference>
<dbReference type="AlphaFoldDB" id="A0A380MZ80"/>
<dbReference type="PANTHER" id="PTHR33608:SF12">
    <property type="entry name" value="DUF58 DOMAIN-CONTAINING PROTEIN"/>
    <property type="match status" value="1"/>
</dbReference>
<sequence>MKNGITLGLDECIQLRPKKEITGFAPSGRVATHLFGQHAALFKGRGMEFAESRPYQNGDDVRYMDWRVSARSGKLHTKLFQEERERPVLILLDLRAMMRFGSRVRFKSHLAAELAASFAWVAYDGGDRLGGLLLTDNGLVDFPLARTRKGVLRWLHAVSAGTEPPTERAEMTQTVPLLKTALQRLRHLAQTGSLLFIISDFHDYDATTAKELLHLSLHHHVTVVQVEDALDRALPSNGQLAISDGKASVRLGALGEAIKQYQQAFMARQAALSADCVRNGIAYHRITTEDDPQRLLYIDKKPRKQRRGMRQKIENRATGASQ</sequence>
<dbReference type="Pfam" id="PF01882">
    <property type="entry name" value="DUF58"/>
    <property type="match status" value="1"/>
</dbReference>
<feature type="domain" description="DUF58" evidence="2">
    <location>
        <begin position="51"/>
        <end position="266"/>
    </location>
</feature>
<dbReference type="Proteomes" id="UP000254601">
    <property type="component" value="Unassembled WGS sequence"/>
</dbReference>
<proteinExistence type="predicted"/>
<name>A0A380MZ80_9GAMM</name>
<protein>
    <submittedName>
        <fullName evidence="3">Uncharacterized conserved protein (Some members contain a von Willebrand factor type A (VWA) domain)</fullName>
    </submittedName>
</protein>
<evidence type="ECO:0000256" key="1">
    <source>
        <dbReference type="SAM" id="MobiDB-lite"/>
    </source>
</evidence>
<evidence type="ECO:0000313" key="4">
    <source>
        <dbReference type="Proteomes" id="UP000254601"/>
    </source>
</evidence>
<evidence type="ECO:0000259" key="2">
    <source>
        <dbReference type="Pfam" id="PF01882"/>
    </source>
</evidence>
<evidence type="ECO:0000313" key="3">
    <source>
        <dbReference type="EMBL" id="SUO96991.1"/>
    </source>
</evidence>